<comment type="caution">
    <text evidence="2">The sequence shown here is derived from an EMBL/GenBank/DDBJ whole genome shotgun (WGS) entry which is preliminary data.</text>
</comment>
<reference evidence="2 3" key="1">
    <citation type="submission" date="2021-03" db="EMBL/GenBank/DDBJ databases">
        <title>Antimicrobial resistance genes in bacteria isolated from Japanese honey, and their potential for conferring macrolide and lincosamide resistance in the American foulbrood pathogen Paenibacillus larvae.</title>
        <authorList>
            <person name="Okamoto M."/>
            <person name="Kumagai M."/>
            <person name="Kanamori H."/>
            <person name="Takamatsu D."/>
        </authorList>
    </citation>
    <scope>NUCLEOTIDE SEQUENCE [LARGE SCALE GENOMIC DNA]</scope>
    <source>
        <strain evidence="2 3">J41TS12</strain>
    </source>
</reference>
<dbReference type="AlphaFoldDB" id="A0A919XPU6"/>
<evidence type="ECO:0008006" key="4">
    <source>
        <dbReference type="Google" id="ProtNLM"/>
    </source>
</evidence>
<dbReference type="NCBIfam" id="NF007714">
    <property type="entry name" value="PRK10410.1-2"/>
    <property type="match status" value="1"/>
</dbReference>
<name>A0A919XPU6_9BACL</name>
<dbReference type="Proteomes" id="UP000681162">
    <property type="component" value="Unassembled WGS sequence"/>
</dbReference>
<feature type="region of interest" description="Disordered" evidence="1">
    <location>
        <begin position="1"/>
        <end position="25"/>
    </location>
</feature>
<evidence type="ECO:0000313" key="3">
    <source>
        <dbReference type="Proteomes" id="UP000681162"/>
    </source>
</evidence>
<organism evidence="2 3">
    <name type="scientific">Paenibacillus antibioticophila</name>
    <dbReference type="NCBI Taxonomy" id="1274374"/>
    <lineage>
        <taxon>Bacteria</taxon>
        <taxon>Bacillati</taxon>
        <taxon>Bacillota</taxon>
        <taxon>Bacilli</taxon>
        <taxon>Bacillales</taxon>
        <taxon>Paenibacillaceae</taxon>
        <taxon>Paenibacillus</taxon>
    </lineage>
</organism>
<feature type="compositionally biased region" description="Basic and acidic residues" evidence="1">
    <location>
        <begin position="14"/>
        <end position="25"/>
    </location>
</feature>
<dbReference type="EMBL" id="BORR01000001">
    <property type="protein sequence ID" value="GIO35363.1"/>
    <property type="molecule type" value="Genomic_DNA"/>
</dbReference>
<accession>A0A919XPU6</accession>
<protein>
    <recommendedName>
        <fullName evidence="4">Nitrous oxide-stimulated promoter family protein</fullName>
    </recommendedName>
</protein>
<dbReference type="InterPro" id="IPR020483">
    <property type="entry name" value="Uncharacterised_YgbA"/>
</dbReference>
<evidence type="ECO:0000256" key="1">
    <source>
        <dbReference type="SAM" id="MobiDB-lite"/>
    </source>
</evidence>
<keyword evidence="3" id="KW-1185">Reference proteome</keyword>
<sequence>MNMTEQRASGRSGGRNERIDGPRIRREKTTVRHMISIYCKIKHSSAGMDNELCPECRKLADYALYRLTYCRFGEDKSSCRNCEVHCYAPDYQQRIREVMRFAGMRMLWRHPWLTLRHMADERQGRK</sequence>
<proteinExistence type="predicted"/>
<dbReference type="Pfam" id="PF11756">
    <property type="entry name" value="YgbA_NO"/>
    <property type="match status" value="1"/>
</dbReference>
<dbReference type="RefSeq" id="WP_249412816.1">
    <property type="nucleotide sequence ID" value="NZ_BORR01000001.1"/>
</dbReference>
<evidence type="ECO:0000313" key="2">
    <source>
        <dbReference type="EMBL" id="GIO35363.1"/>
    </source>
</evidence>
<gene>
    <name evidence="2" type="ORF">J41TS12_02240</name>
</gene>